<protein>
    <submittedName>
        <fullName evidence="2">Uncharacterized protein</fullName>
    </submittedName>
</protein>
<sequence>MVSNRLTGFLNPVLLIFSLAGLLLAVVGFLFSVFLVMIAGAMLLLMFLSLGLLLSSQKRFFSRWKKTESVSEKPFSNYLTVSLELEVAVLMLAAMLLLWWRFFLPAFG</sequence>
<keyword evidence="1" id="KW-0472">Membrane</keyword>
<reference evidence="2" key="1">
    <citation type="submission" date="2021-03" db="EMBL/GenBank/DDBJ databases">
        <authorList>
            <person name="Jaffe A."/>
        </authorList>
    </citation>
    <scope>NUCLEOTIDE SEQUENCE</scope>
    <source>
        <strain evidence="2">RIFCSPLOWO2_01_FULL_AR10_48_17</strain>
    </source>
</reference>
<feature type="transmembrane region" description="Helical" evidence="1">
    <location>
        <begin position="75"/>
        <end position="100"/>
    </location>
</feature>
<feature type="transmembrane region" description="Helical" evidence="1">
    <location>
        <begin position="9"/>
        <end position="27"/>
    </location>
</feature>
<comment type="caution">
    <text evidence="2">The sequence shown here is derived from an EMBL/GenBank/DDBJ whole genome shotgun (WGS) entry which is preliminary data.</text>
</comment>
<dbReference type="AlphaFoldDB" id="A0A8T4L6E4"/>
<gene>
    <name evidence="2" type="ORF">J4215_00890</name>
</gene>
<feature type="transmembrane region" description="Helical" evidence="1">
    <location>
        <begin position="33"/>
        <end position="54"/>
    </location>
</feature>
<dbReference type="Proteomes" id="UP000675968">
    <property type="component" value="Unassembled WGS sequence"/>
</dbReference>
<organism evidence="2 3">
    <name type="scientific">Candidatus Iainarchaeum sp</name>
    <dbReference type="NCBI Taxonomy" id="3101447"/>
    <lineage>
        <taxon>Archaea</taxon>
        <taxon>Candidatus Iainarchaeota</taxon>
        <taxon>Candidatus Iainarchaeia</taxon>
        <taxon>Candidatus Iainarchaeales</taxon>
        <taxon>Candidatus Iainarchaeaceae</taxon>
        <taxon>Candidatus Iainarchaeum</taxon>
    </lineage>
</organism>
<reference evidence="2" key="2">
    <citation type="submission" date="2021-05" db="EMBL/GenBank/DDBJ databases">
        <title>Protein family content uncovers lineage relationships and bacterial pathway maintenance mechanisms in DPANN archaea.</title>
        <authorList>
            <person name="Castelle C.J."/>
            <person name="Meheust R."/>
            <person name="Jaffe A.L."/>
            <person name="Seitz K."/>
            <person name="Gong X."/>
            <person name="Baker B.J."/>
            <person name="Banfield J.F."/>
        </authorList>
    </citation>
    <scope>NUCLEOTIDE SEQUENCE</scope>
    <source>
        <strain evidence="2">RIFCSPLOWO2_01_FULL_AR10_48_17</strain>
    </source>
</reference>
<name>A0A8T4L6E4_9ARCH</name>
<evidence type="ECO:0000313" key="2">
    <source>
        <dbReference type="EMBL" id="MBS3061119.1"/>
    </source>
</evidence>
<evidence type="ECO:0000256" key="1">
    <source>
        <dbReference type="SAM" id="Phobius"/>
    </source>
</evidence>
<keyword evidence="1" id="KW-0812">Transmembrane</keyword>
<evidence type="ECO:0000313" key="3">
    <source>
        <dbReference type="Proteomes" id="UP000675968"/>
    </source>
</evidence>
<dbReference type="EMBL" id="JAGVWC010000007">
    <property type="protein sequence ID" value="MBS3061119.1"/>
    <property type="molecule type" value="Genomic_DNA"/>
</dbReference>
<keyword evidence="1" id="KW-1133">Transmembrane helix</keyword>
<proteinExistence type="predicted"/>
<accession>A0A8T4L6E4</accession>